<evidence type="ECO:0000313" key="2">
    <source>
        <dbReference type="EMBL" id="MQL90316.1"/>
    </source>
</evidence>
<feature type="transmembrane region" description="Helical" evidence="1">
    <location>
        <begin position="76"/>
        <end position="96"/>
    </location>
</feature>
<name>A0A843V501_COLES</name>
<comment type="caution">
    <text evidence="2">The sequence shown here is derived from an EMBL/GenBank/DDBJ whole genome shotgun (WGS) entry which is preliminary data.</text>
</comment>
<keyword evidence="1" id="KW-1133">Transmembrane helix</keyword>
<keyword evidence="1" id="KW-0472">Membrane</keyword>
<evidence type="ECO:0000256" key="1">
    <source>
        <dbReference type="SAM" id="Phobius"/>
    </source>
</evidence>
<sequence length="426" mass="46391">MWLLGVSRGNTWLFLPNLVEVRDVGACVVRLWSHVATPVFRELLCHGECVPRWLAFQQGPSVSCRRVLLMLLGARAASVVAIFARAVVGFILVLRVRMGVVKSERAYMWCGLHRCRVVVRGTGRRCPCLVGSPLIVGVRFPQNCVVLVSGCCGIGLEVEVHRLAACVLWDFVCPQGREVGFVSRTLWALLDGSLVSAMGVWLVVLLWKCQSRLVVSPCMWKRLVMRVLLPCFPLVAPGDDAPLWCCVAKLFGERRGCSAGCASCGSASLALLFPLSCEEEAYCVPSSSAFRGLLGVVVLSHGIWCHVAHRGNHCGKGPSPCAILRLSWLFPSYAWFPSGLLWRVLPVSRVISVIGATVLHLAKFGACGGTLCSCSSGLIFMSSGALVHCVALWVALGACVSTVCCVVFPDRELCALFHEFAWCWKR</sequence>
<reference evidence="2" key="1">
    <citation type="submission" date="2017-07" db="EMBL/GenBank/DDBJ databases">
        <title>Taro Niue Genome Assembly and Annotation.</title>
        <authorList>
            <person name="Atibalentja N."/>
            <person name="Keating K."/>
            <person name="Fields C.J."/>
        </authorList>
    </citation>
    <scope>NUCLEOTIDE SEQUENCE</scope>
    <source>
        <strain evidence="2">Niue_2</strain>
        <tissue evidence="2">Leaf</tissue>
    </source>
</reference>
<gene>
    <name evidence="2" type="ORF">Taro_022906</name>
</gene>
<protein>
    <submittedName>
        <fullName evidence="2">Uncharacterized protein</fullName>
    </submittedName>
</protein>
<feature type="transmembrane region" description="Helical" evidence="1">
    <location>
        <begin position="186"/>
        <end position="207"/>
    </location>
</feature>
<keyword evidence="3" id="KW-1185">Reference proteome</keyword>
<dbReference type="Proteomes" id="UP000652761">
    <property type="component" value="Unassembled WGS sequence"/>
</dbReference>
<proteinExistence type="predicted"/>
<keyword evidence="1" id="KW-0812">Transmembrane</keyword>
<evidence type="ECO:0000313" key="3">
    <source>
        <dbReference type="Proteomes" id="UP000652761"/>
    </source>
</evidence>
<dbReference type="EMBL" id="NMUH01001231">
    <property type="protein sequence ID" value="MQL90316.1"/>
    <property type="molecule type" value="Genomic_DNA"/>
</dbReference>
<dbReference type="AlphaFoldDB" id="A0A843V501"/>
<accession>A0A843V501</accession>
<organism evidence="2 3">
    <name type="scientific">Colocasia esculenta</name>
    <name type="common">Wild taro</name>
    <name type="synonym">Arum esculentum</name>
    <dbReference type="NCBI Taxonomy" id="4460"/>
    <lineage>
        <taxon>Eukaryota</taxon>
        <taxon>Viridiplantae</taxon>
        <taxon>Streptophyta</taxon>
        <taxon>Embryophyta</taxon>
        <taxon>Tracheophyta</taxon>
        <taxon>Spermatophyta</taxon>
        <taxon>Magnoliopsida</taxon>
        <taxon>Liliopsida</taxon>
        <taxon>Araceae</taxon>
        <taxon>Aroideae</taxon>
        <taxon>Colocasieae</taxon>
        <taxon>Colocasia</taxon>
    </lineage>
</organism>